<dbReference type="InterPro" id="IPR001806">
    <property type="entry name" value="Small_GTPase"/>
</dbReference>
<feature type="non-terminal residue" evidence="3">
    <location>
        <position position="183"/>
    </location>
</feature>
<proteinExistence type="predicted"/>
<accession>X1CCP7</accession>
<dbReference type="SMART" id="SM00174">
    <property type="entry name" value="RHO"/>
    <property type="match status" value="1"/>
</dbReference>
<dbReference type="Gene3D" id="3.40.50.300">
    <property type="entry name" value="P-loop containing nucleotide triphosphate hydrolases"/>
    <property type="match status" value="1"/>
</dbReference>
<dbReference type="SMART" id="SM00175">
    <property type="entry name" value="RAB"/>
    <property type="match status" value="1"/>
</dbReference>
<keyword evidence="1" id="KW-0547">Nucleotide-binding</keyword>
<comment type="caution">
    <text evidence="3">The sequence shown here is derived from an EMBL/GenBank/DDBJ whole genome shotgun (WGS) entry which is preliminary data.</text>
</comment>
<dbReference type="SUPFAM" id="SSF52540">
    <property type="entry name" value="P-loop containing nucleoside triphosphate hydrolases"/>
    <property type="match status" value="1"/>
</dbReference>
<dbReference type="EMBL" id="BART01035877">
    <property type="protein sequence ID" value="GAH06001.1"/>
    <property type="molecule type" value="Genomic_DNA"/>
</dbReference>
<dbReference type="InterPro" id="IPR006689">
    <property type="entry name" value="Small_GTPase_ARF/SAR"/>
</dbReference>
<gene>
    <name evidence="3" type="ORF">S01H4_60733</name>
</gene>
<dbReference type="NCBIfam" id="TIGR00231">
    <property type="entry name" value="small_GTP"/>
    <property type="match status" value="1"/>
</dbReference>
<evidence type="ECO:0000313" key="3">
    <source>
        <dbReference type="EMBL" id="GAH06001.1"/>
    </source>
</evidence>
<dbReference type="AlphaFoldDB" id="X1CCP7"/>
<reference evidence="3" key="1">
    <citation type="journal article" date="2014" name="Front. Microbiol.">
        <title>High frequency of phylogenetically diverse reductive dehalogenase-homologous genes in deep subseafloor sedimentary metagenomes.</title>
        <authorList>
            <person name="Kawai M."/>
            <person name="Futagami T."/>
            <person name="Toyoda A."/>
            <person name="Takaki Y."/>
            <person name="Nishi S."/>
            <person name="Hori S."/>
            <person name="Arai W."/>
            <person name="Tsubouchi T."/>
            <person name="Morono Y."/>
            <person name="Uchiyama I."/>
            <person name="Ito T."/>
            <person name="Fujiyama A."/>
            <person name="Inagaki F."/>
            <person name="Takami H."/>
        </authorList>
    </citation>
    <scope>NUCLEOTIDE SEQUENCE</scope>
    <source>
        <strain evidence="3">Expedition CK06-06</strain>
    </source>
</reference>
<keyword evidence="2" id="KW-0342">GTP-binding</keyword>
<dbReference type="PANTHER" id="PTHR11711">
    <property type="entry name" value="ADP RIBOSYLATION FACTOR-RELATED"/>
    <property type="match status" value="1"/>
</dbReference>
<dbReference type="PRINTS" id="PR00449">
    <property type="entry name" value="RASTRNSFRMNG"/>
</dbReference>
<protein>
    <recommendedName>
        <fullName evidence="4">GTP-binding protein</fullName>
    </recommendedName>
</protein>
<dbReference type="InterPro" id="IPR024156">
    <property type="entry name" value="Small_GTPase_ARF"/>
</dbReference>
<sequence>DNNSTSINEELNSILDEIQGNFSAKISIVGLSGVGKTTTTQLIKAEEIPMEHIPTITGKVTTIKLEGVNLNLWDFAGQNEFDYLWENFMTGSDAILLMTESTQENLEKSKRFIEISNRIVPFARLAVIANKQDLPGAMKIEEIEEIMASKVYGFVAIAPDSRDKMIRIIADLLDMNPQVSPLL</sequence>
<dbReference type="InterPro" id="IPR005225">
    <property type="entry name" value="Small_GTP-bd"/>
</dbReference>
<dbReference type="Pfam" id="PF00025">
    <property type="entry name" value="Arf"/>
    <property type="match status" value="1"/>
</dbReference>
<dbReference type="SMART" id="SM00173">
    <property type="entry name" value="RAS"/>
    <property type="match status" value="1"/>
</dbReference>
<evidence type="ECO:0000256" key="2">
    <source>
        <dbReference type="ARBA" id="ARBA00023134"/>
    </source>
</evidence>
<dbReference type="GO" id="GO:0003924">
    <property type="term" value="F:GTPase activity"/>
    <property type="evidence" value="ECO:0007669"/>
    <property type="project" value="InterPro"/>
</dbReference>
<feature type="non-terminal residue" evidence="3">
    <location>
        <position position="1"/>
    </location>
</feature>
<evidence type="ECO:0008006" key="4">
    <source>
        <dbReference type="Google" id="ProtNLM"/>
    </source>
</evidence>
<dbReference type="SMART" id="SM00177">
    <property type="entry name" value="ARF"/>
    <property type="match status" value="1"/>
</dbReference>
<organism evidence="3">
    <name type="scientific">marine sediment metagenome</name>
    <dbReference type="NCBI Taxonomy" id="412755"/>
    <lineage>
        <taxon>unclassified sequences</taxon>
        <taxon>metagenomes</taxon>
        <taxon>ecological metagenomes</taxon>
    </lineage>
</organism>
<dbReference type="GO" id="GO:0005525">
    <property type="term" value="F:GTP binding"/>
    <property type="evidence" value="ECO:0007669"/>
    <property type="project" value="UniProtKB-KW"/>
</dbReference>
<dbReference type="InterPro" id="IPR027417">
    <property type="entry name" value="P-loop_NTPase"/>
</dbReference>
<name>X1CCP7_9ZZZZ</name>
<evidence type="ECO:0000256" key="1">
    <source>
        <dbReference type="ARBA" id="ARBA00022741"/>
    </source>
</evidence>